<sequence>MVKDKDGIIDYSKYREIDESTNGIIEAINEYVGKTIFSSPVVGPWDVKIKFSVLGEGTFHKTELFLRLFKHLKKSFDDKIKCAIYFNQYSNLERNAREKGDVRLDYVLTVDYATPRFLDRIQSEVRKLKDDRDTLTIIASQTE</sequence>
<dbReference type="Proteomes" id="UP000238836">
    <property type="component" value="Unassembled WGS sequence"/>
</dbReference>
<dbReference type="RefSeq" id="WP_106341712.1">
    <property type="nucleotide sequence ID" value="NZ_PVTZ01000002.1"/>
</dbReference>
<dbReference type="EMBL" id="PVTZ01000002">
    <property type="protein sequence ID" value="PRZ16334.1"/>
    <property type="molecule type" value="Genomic_DNA"/>
</dbReference>
<keyword evidence="2" id="KW-1185">Reference proteome</keyword>
<comment type="caution">
    <text evidence="1">The sequence shown here is derived from an EMBL/GenBank/DDBJ whole genome shotgun (WGS) entry which is preliminary data.</text>
</comment>
<protein>
    <submittedName>
        <fullName evidence="1">Uncharacterized protein</fullName>
    </submittedName>
</protein>
<gene>
    <name evidence="1" type="ORF">CLV36_10242</name>
</gene>
<proteinExistence type="predicted"/>
<reference evidence="1 2" key="1">
    <citation type="submission" date="2018-03" db="EMBL/GenBank/DDBJ databases">
        <title>Genomic Encyclopedia of Archaeal and Bacterial Type Strains, Phase II (KMG-II): from individual species to whole genera.</title>
        <authorList>
            <person name="Goeker M."/>
        </authorList>
    </citation>
    <scope>NUCLEOTIDE SEQUENCE [LARGE SCALE GENOMIC DNA]</scope>
    <source>
        <strain evidence="1 2">RHA1</strain>
    </source>
</reference>
<name>A0ABX5ERH4_9BACL</name>
<evidence type="ECO:0000313" key="1">
    <source>
        <dbReference type="EMBL" id="PRZ16334.1"/>
    </source>
</evidence>
<evidence type="ECO:0000313" key="2">
    <source>
        <dbReference type="Proteomes" id="UP000238836"/>
    </source>
</evidence>
<organism evidence="1 2">
    <name type="scientific">Laceyella sediminis</name>
    <dbReference type="NCBI Taxonomy" id="573074"/>
    <lineage>
        <taxon>Bacteria</taxon>
        <taxon>Bacillati</taxon>
        <taxon>Bacillota</taxon>
        <taxon>Bacilli</taxon>
        <taxon>Bacillales</taxon>
        <taxon>Thermoactinomycetaceae</taxon>
        <taxon>Laceyella</taxon>
    </lineage>
</organism>
<accession>A0ABX5ERH4</accession>